<reference evidence="3" key="2">
    <citation type="journal article" date="2024" name="Plant">
        <title>Genomic evolution and insights into agronomic trait innovations of Sesamum species.</title>
        <authorList>
            <person name="Miao H."/>
            <person name="Wang L."/>
            <person name="Qu L."/>
            <person name="Liu H."/>
            <person name="Sun Y."/>
            <person name="Le M."/>
            <person name="Wang Q."/>
            <person name="Wei S."/>
            <person name="Zheng Y."/>
            <person name="Lin W."/>
            <person name="Duan Y."/>
            <person name="Cao H."/>
            <person name="Xiong S."/>
            <person name="Wang X."/>
            <person name="Wei L."/>
            <person name="Li C."/>
            <person name="Ma Q."/>
            <person name="Ju M."/>
            <person name="Zhao R."/>
            <person name="Li G."/>
            <person name="Mu C."/>
            <person name="Tian Q."/>
            <person name="Mei H."/>
            <person name="Zhang T."/>
            <person name="Gao T."/>
            <person name="Zhang H."/>
        </authorList>
    </citation>
    <scope>NUCLEOTIDE SEQUENCE</scope>
    <source>
        <strain evidence="3">G02</strain>
    </source>
</reference>
<dbReference type="EMBL" id="JACGWJ010000024">
    <property type="protein sequence ID" value="KAL0319763.1"/>
    <property type="molecule type" value="Genomic_DNA"/>
</dbReference>
<dbReference type="SUPFAM" id="SSF56672">
    <property type="entry name" value="DNA/RNA polymerases"/>
    <property type="match status" value="1"/>
</dbReference>
<feature type="compositionally biased region" description="Polar residues" evidence="1">
    <location>
        <begin position="93"/>
        <end position="102"/>
    </location>
</feature>
<evidence type="ECO:0000259" key="2">
    <source>
        <dbReference type="Pfam" id="PF07727"/>
    </source>
</evidence>
<gene>
    <name evidence="3" type="ORF">Sradi_5237800</name>
</gene>
<protein>
    <submittedName>
        <fullName evidence="3">Retrovirus-related Pol polyprotein from transposon TNT 1-94</fullName>
    </submittedName>
</protein>
<comment type="caution">
    <text evidence="3">The sequence shown here is derived from an EMBL/GenBank/DDBJ whole genome shotgun (WGS) entry which is preliminary data.</text>
</comment>
<evidence type="ECO:0000256" key="1">
    <source>
        <dbReference type="SAM" id="MobiDB-lite"/>
    </source>
</evidence>
<reference evidence="3" key="1">
    <citation type="submission" date="2020-06" db="EMBL/GenBank/DDBJ databases">
        <authorList>
            <person name="Li T."/>
            <person name="Hu X."/>
            <person name="Zhang T."/>
            <person name="Song X."/>
            <person name="Zhang H."/>
            <person name="Dai N."/>
            <person name="Sheng W."/>
            <person name="Hou X."/>
            <person name="Wei L."/>
        </authorList>
    </citation>
    <scope>NUCLEOTIDE SEQUENCE</scope>
    <source>
        <strain evidence="3">G02</strain>
        <tissue evidence="3">Leaf</tissue>
    </source>
</reference>
<dbReference type="InterPro" id="IPR043502">
    <property type="entry name" value="DNA/RNA_pol_sf"/>
</dbReference>
<dbReference type="Pfam" id="PF07727">
    <property type="entry name" value="RVT_2"/>
    <property type="match status" value="2"/>
</dbReference>
<feature type="domain" description="Reverse transcriptase Ty1/copia-type" evidence="2">
    <location>
        <begin position="249"/>
        <end position="310"/>
    </location>
</feature>
<name>A0AAW2LNA6_SESRA</name>
<proteinExistence type="predicted"/>
<organism evidence="3">
    <name type="scientific">Sesamum radiatum</name>
    <name type="common">Black benniseed</name>
    <dbReference type="NCBI Taxonomy" id="300843"/>
    <lineage>
        <taxon>Eukaryota</taxon>
        <taxon>Viridiplantae</taxon>
        <taxon>Streptophyta</taxon>
        <taxon>Embryophyta</taxon>
        <taxon>Tracheophyta</taxon>
        <taxon>Spermatophyta</taxon>
        <taxon>Magnoliopsida</taxon>
        <taxon>eudicotyledons</taxon>
        <taxon>Gunneridae</taxon>
        <taxon>Pentapetalae</taxon>
        <taxon>asterids</taxon>
        <taxon>lamiids</taxon>
        <taxon>Lamiales</taxon>
        <taxon>Pedaliaceae</taxon>
        <taxon>Sesamum</taxon>
    </lineage>
</organism>
<feature type="domain" description="Reverse transcriptase Ty1/copia-type" evidence="2">
    <location>
        <begin position="137"/>
        <end position="244"/>
    </location>
</feature>
<evidence type="ECO:0000313" key="3">
    <source>
        <dbReference type="EMBL" id="KAL0319763.1"/>
    </source>
</evidence>
<dbReference type="AlphaFoldDB" id="A0AAW2LNA6"/>
<dbReference type="InterPro" id="IPR013103">
    <property type="entry name" value="RVT_2"/>
</dbReference>
<accession>A0AAW2LNA6</accession>
<sequence>MHKKAYKLFETDLNQVLFSRDVSFHEHIFPYAKSPLPTSSIPLPTAPNVNNEDCISVFDSRTPSSLGSLPHSPAHIPLSSEILPTAPVPDTDSIPSNHSTPQPLRRSSREPKSFAEAVKCPEWRQTMHDEIQALEQNNTWRMTPLPKGKRAIGCKWVYKLKLKADGSVDRCKARLVAEGYNQVEGLDYIDNFSPVAKVVTVRLFLTIATSYGWPIHHLDVKNAFLHCYLDEDLYMTPPAGYSVEPRMDIQDVKSYLYDLFTIKDIGEVRYFLGLEIACNSKGSYVAQKKYIFDIINDTGLSDTKAASTPFPKGLKLTVDCGALL</sequence>
<feature type="region of interest" description="Disordered" evidence="1">
    <location>
        <begin position="77"/>
        <end position="112"/>
    </location>
</feature>